<dbReference type="GO" id="GO:0050992">
    <property type="term" value="P:dimethylallyl diphosphate biosynthetic process"/>
    <property type="evidence" value="ECO:0007669"/>
    <property type="project" value="UniProtKB-UniRule"/>
</dbReference>
<keyword evidence="5 6" id="KW-0560">Oxidoreductase</keyword>
<feature type="binding site" evidence="5">
    <location>
        <position position="113"/>
    </location>
    <ligand>
        <name>[4Fe-4S] cluster</name>
        <dbReference type="ChEBI" id="CHEBI:49883"/>
    </ligand>
</feature>
<evidence type="ECO:0000256" key="4">
    <source>
        <dbReference type="ARBA" id="ARBA00023014"/>
    </source>
</evidence>
<organism evidence="7 9">
    <name type="scientific">Meiothermus ruber (strain ATCC 35948 / DSM 1279 / VKM B-1258 / 21)</name>
    <name type="common">Thermus ruber</name>
    <dbReference type="NCBI Taxonomy" id="504728"/>
    <lineage>
        <taxon>Bacteria</taxon>
        <taxon>Thermotogati</taxon>
        <taxon>Deinococcota</taxon>
        <taxon>Deinococci</taxon>
        <taxon>Thermales</taxon>
        <taxon>Thermaceae</taxon>
        <taxon>Meiothermus</taxon>
    </lineage>
</organism>
<keyword evidence="5" id="KW-0414">Isoprene biosynthesis</keyword>
<accession>D3PTQ6</accession>
<feature type="binding site" evidence="5">
    <location>
        <position position="251"/>
    </location>
    <ligand>
        <name>isopentenyl diphosphate</name>
        <dbReference type="ChEBI" id="CHEBI:128769"/>
    </ligand>
</feature>
<comment type="cofactor">
    <cofactor evidence="5">
        <name>[4Fe-4S] cluster</name>
        <dbReference type="ChEBI" id="CHEBI:49883"/>
    </cofactor>
    <text evidence="5">Binds 1 [4Fe-4S] cluster per subunit.</text>
</comment>
<keyword evidence="2 5" id="KW-0479">Metal-binding</keyword>
<feature type="active site" description="Proton donor" evidence="5">
    <location>
        <position position="144"/>
    </location>
</feature>
<dbReference type="PANTHER" id="PTHR30426">
    <property type="entry name" value="4-HYDROXY-3-METHYLBUT-2-ENYL DIPHOSPHATE REDUCTASE"/>
    <property type="match status" value="1"/>
</dbReference>
<feature type="binding site" evidence="5">
    <location>
        <position position="142"/>
    </location>
    <ligand>
        <name>(2E)-4-hydroxy-3-methylbut-2-enyl diphosphate</name>
        <dbReference type="ChEBI" id="CHEBI:128753"/>
    </ligand>
</feature>
<dbReference type="UniPathway" id="UPA00056">
    <property type="reaction ID" value="UER00097"/>
</dbReference>
<dbReference type="Proteomes" id="UP000006655">
    <property type="component" value="Chromosome"/>
</dbReference>
<evidence type="ECO:0000313" key="7">
    <source>
        <dbReference type="EMBL" id="AGK05712.1"/>
    </source>
</evidence>
<keyword evidence="4 5" id="KW-0411">Iron-sulfur</keyword>
<feature type="binding site" evidence="5">
    <location>
        <position position="91"/>
    </location>
    <ligand>
        <name>(2E)-4-hydroxy-3-methylbut-2-enyl diphosphate</name>
        <dbReference type="ChEBI" id="CHEBI:128753"/>
    </ligand>
</feature>
<dbReference type="Gene3D" id="3.40.1010.20">
    <property type="entry name" value="4-hydroxy-3-methylbut-2-enyl diphosphate reductase, catalytic domain"/>
    <property type="match status" value="2"/>
</dbReference>
<feature type="binding site" evidence="5">
    <location>
        <position position="293"/>
    </location>
    <ligand>
        <name>(2E)-4-hydroxy-3-methylbut-2-enyl diphosphate</name>
        <dbReference type="ChEBI" id="CHEBI:128753"/>
    </ligand>
</feature>
<dbReference type="EMBL" id="CP001743">
    <property type="protein sequence ID" value="ADD28839.1"/>
    <property type="molecule type" value="Genomic_DNA"/>
</dbReference>
<keyword evidence="3 5" id="KW-0408">Iron</keyword>
<comment type="catalytic activity">
    <reaction evidence="5">
        <text>isopentenyl diphosphate + 2 oxidized [2Fe-2S]-[ferredoxin] + H2O = (2E)-4-hydroxy-3-methylbut-2-enyl diphosphate + 2 reduced [2Fe-2S]-[ferredoxin] + 2 H(+)</text>
        <dbReference type="Rhea" id="RHEA:24488"/>
        <dbReference type="Rhea" id="RHEA-COMP:10000"/>
        <dbReference type="Rhea" id="RHEA-COMP:10001"/>
        <dbReference type="ChEBI" id="CHEBI:15377"/>
        <dbReference type="ChEBI" id="CHEBI:15378"/>
        <dbReference type="ChEBI" id="CHEBI:33737"/>
        <dbReference type="ChEBI" id="CHEBI:33738"/>
        <dbReference type="ChEBI" id="CHEBI:128753"/>
        <dbReference type="ChEBI" id="CHEBI:128769"/>
        <dbReference type="EC" id="1.17.7.4"/>
    </reaction>
</comment>
<comment type="catalytic activity">
    <reaction evidence="5">
        <text>dimethylallyl diphosphate + 2 oxidized [2Fe-2S]-[ferredoxin] + H2O = (2E)-4-hydroxy-3-methylbut-2-enyl diphosphate + 2 reduced [2Fe-2S]-[ferredoxin] + 2 H(+)</text>
        <dbReference type="Rhea" id="RHEA:24825"/>
        <dbReference type="Rhea" id="RHEA-COMP:10000"/>
        <dbReference type="Rhea" id="RHEA-COMP:10001"/>
        <dbReference type="ChEBI" id="CHEBI:15377"/>
        <dbReference type="ChEBI" id="CHEBI:15378"/>
        <dbReference type="ChEBI" id="CHEBI:33737"/>
        <dbReference type="ChEBI" id="CHEBI:33738"/>
        <dbReference type="ChEBI" id="CHEBI:57623"/>
        <dbReference type="ChEBI" id="CHEBI:128753"/>
        <dbReference type="EC" id="1.17.7.4"/>
    </reaction>
</comment>
<comment type="similarity">
    <text evidence="5">Belongs to the IspH family.</text>
</comment>
<feature type="binding site" evidence="5">
    <location>
        <position position="250"/>
    </location>
    <ligand>
        <name>isopentenyl diphosphate</name>
        <dbReference type="ChEBI" id="CHEBI:128769"/>
    </ligand>
</feature>
<feature type="binding site" evidence="5">
    <location>
        <position position="14"/>
    </location>
    <ligand>
        <name>[4Fe-4S] cluster</name>
        <dbReference type="ChEBI" id="CHEBI:49883"/>
    </ligand>
</feature>
<evidence type="ECO:0000256" key="3">
    <source>
        <dbReference type="ARBA" id="ARBA00023004"/>
    </source>
</evidence>
<dbReference type="CDD" id="cd13944">
    <property type="entry name" value="lytB_ispH"/>
    <property type="match status" value="1"/>
</dbReference>
<evidence type="ECO:0000256" key="5">
    <source>
        <dbReference type="HAMAP-Rule" id="MF_00191"/>
    </source>
</evidence>
<feature type="binding site" evidence="5">
    <location>
        <position position="293"/>
    </location>
    <ligand>
        <name>dimethylallyl diphosphate</name>
        <dbReference type="ChEBI" id="CHEBI:57623"/>
    </ligand>
</feature>
<dbReference type="PATRIC" id="fig|504728.9.peg.2493"/>
<dbReference type="RefSeq" id="WP_013014337.1">
    <property type="nucleotide sequence ID" value="NC_013946.1"/>
</dbReference>
<protein>
    <recommendedName>
        <fullName evidence="5">4-hydroxy-3-methylbut-2-enyl diphosphate reductase</fullName>
        <shortName evidence="5">HMBPP reductase</shortName>
        <ecNumber evidence="5">1.17.7.4</ecNumber>
    </recommendedName>
</protein>
<feature type="binding site" evidence="5">
    <location>
        <position position="251"/>
    </location>
    <ligand>
        <name>(2E)-4-hydroxy-3-methylbut-2-enyl diphosphate</name>
        <dbReference type="ChEBI" id="CHEBI:128753"/>
    </ligand>
</feature>
<keyword evidence="8" id="KW-1185">Reference proteome</keyword>
<dbReference type="UniPathway" id="UPA00059">
    <property type="reaction ID" value="UER00105"/>
</dbReference>
<dbReference type="Gene3D" id="3.40.50.11270">
    <property type="match status" value="1"/>
</dbReference>
<dbReference type="KEGG" id="mrb:Mrub_2085"/>
<dbReference type="GO" id="GO:0019288">
    <property type="term" value="P:isopentenyl diphosphate biosynthetic process, methylerythritol 4-phosphate pathway"/>
    <property type="evidence" value="ECO:0007669"/>
    <property type="project" value="UniProtKB-UniRule"/>
</dbReference>
<feature type="binding site" evidence="5">
    <location>
        <position position="91"/>
    </location>
    <ligand>
        <name>isopentenyl diphosphate</name>
        <dbReference type="ChEBI" id="CHEBI:128769"/>
    </ligand>
</feature>
<evidence type="ECO:0000313" key="8">
    <source>
        <dbReference type="Proteomes" id="UP000006655"/>
    </source>
</evidence>
<dbReference type="Pfam" id="PF02401">
    <property type="entry name" value="LYTB"/>
    <property type="match status" value="1"/>
</dbReference>
<feature type="binding site" evidence="5">
    <location>
        <position position="91"/>
    </location>
    <ligand>
        <name>dimethylallyl diphosphate</name>
        <dbReference type="ChEBI" id="CHEBI:57623"/>
    </ligand>
</feature>
<dbReference type="STRING" id="504728.K649_12110"/>
<reference evidence="6 8" key="1">
    <citation type="journal article" date="2010" name="Stand. Genomic Sci.">
        <title>Complete genome sequence of Meiothermus ruber type strain (21).</title>
        <authorList>
            <person name="Tindall B.J."/>
            <person name="Sikorski J."/>
            <person name="Lucas S."/>
            <person name="Goltsman E."/>
            <person name="Copeland A."/>
            <person name="Glavina Del Rio T."/>
            <person name="Nolan M."/>
            <person name="Tice H."/>
            <person name="Cheng J.F."/>
            <person name="Han C."/>
            <person name="Pitluck S."/>
            <person name="Liolios K."/>
            <person name="Ivanova N."/>
            <person name="Mavromatis K."/>
            <person name="Ovchinnikova G."/>
            <person name="Pati A."/>
            <person name="Fahnrich R."/>
            <person name="Goodwin L."/>
            <person name="Chen A."/>
            <person name="Palaniappan K."/>
            <person name="Land M."/>
            <person name="Hauser L."/>
            <person name="Chang Y.J."/>
            <person name="Jeffries C.D."/>
            <person name="Rohde M."/>
            <person name="Goker M."/>
            <person name="Woyke T."/>
            <person name="Bristow J."/>
            <person name="Eisen J.A."/>
            <person name="Markowitz V."/>
            <person name="Hugenholtz P."/>
            <person name="Kyrpides N.C."/>
            <person name="Klenk H.P."/>
            <person name="Lapidus A."/>
        </authorList>
    </citation>
    <scope>NUCLEOTIDE SEQUENCE [LARGE SCALE GENOMIC DNA]</scope>
    <source>
        <strain evidence="8">ATCC 35948 / DSM 1279 / VKM B-1258 / 21</strain>
        <strain evidence="6">DSM 1279</strain>
    </source>
</reference>
<dbReference type="EMBL" id="CP005385">
    <property type="protein sequence ID" value="AGK05712.1"/>
    <property type="molecule type" value="Genomic_DNA"/>
</dbReference>
<dbReference type="GO" id="GO:0051745">
    <property type="term" value="F:4-hydroxy-3-methylbut-2-enyl diphosphate reductase activity"/>
    <property type="evidence" value="ECO:0007669"/>
    <property type="project" value="UniProtKB-UniRule"/>
</dbReference>
<feature type="binding site" evidence="5">
    <location>
        <position position="45"/>
    </location>
    <ligand>
        <name>dimethylallyl diphosphate</name>
        <dbReference type="ChEBI" id="CHEBI:57623"/>
    </ligand>
</feature>
<reference evidence="7 9" key="3">
    <citation type="submission" date="2013-04" db="EMBL/GenBank/DDBJ databases">
        <authorList>
            <person name="Chin J."/>
            <person name="Alexander D.H."/>
            <person name="Marks P."/>
            <person name="Korlach J."/>
            <person name="Clum A."/>
            <person name="Copeland A."/>
        </authorList>
    </citation>
    <scope>NUCLEOTIDE SEQUENCE [LARGE SCALE GENOMIC DNA]</scope>
    <source>
        <strain evidence="9">ATCC 35948 / DSM 1279 / VKM B-1258 / 21</strain>
        <strain evidence="7">DSM 1279</strain>
    </source>
</reference>
<feature type="binding site" evidence="5">
    <location>
        <position position="221"/>
    </location>
    <ligand>
        <name>[4Fe-4S] cluster</name>
        <dbReference type="ChEBI" id="CHEBI:49883"/>
    </ligand>
</feature>
<feature type="binding site" evidence="5">
    <location>
        <position position="251"/>
    </location>
    <ligand>
        <name>dimethylallyl diphosphate</name>
        <dbReference type="ChEBI" id="CHEBI:57623"/>
    </ligand>
</feature>
<feature type="binding site" evidence="5">
    <location>
        <position position="293"/>
    </location>
    <ligand>
        <name>isopentenyl diphosphate</name>
        <dbReference type="ChEBI" id="CHEBI:128769"/>
    </ligand>
</feature>
<evidence type="ECO:0000313" key="6">
    <source>
        <dbReference type="EMBL" id="ADD28839.1"/>
    </source>
</evidence>
<feature type="binding site" evidence="5">
    <location>
        <position position="142"/>
    </location>
    <ligand>
        <name>dimethylallyl diphosphate</name>
        <dbReference type="ChEBI" id="CHEBI:57623"/>
    </ligand>
</feature>
<keyword evidence="1 5" id="KW-0004">4Fe-4S</keyword>
<dbReference type="GO" id="GO:0016114">
    <property type="term" value="P:terpenoid biosynthetic process"/>
    <property type="evidence" value="ECO:0007669"/>
    <property type="project" value="UniProtKB-UniRule"/>
</dbReference>
<feature type="binding site" evidence="5">
    <location>
        <position position="142"/>
    </location>
    <ligand>
        <name>isopentenyl diphosphate</name>
        <dbReference type="ChEBI" id="CHEBI:128769"/>
    </ligand>
</feature>
<evidence type="ECO:0000256" key="1">
    <source>
        <dbReference type="ARBA" id="ARBA00022485"/>
    </source>
</evidence>
<feature type="binding site" evidence="5">
    <location>
        <position position="191"/>
    </location>
    <ligand>
        <name>(2E)-4-hydroxy-3-methylbut-2-enyl diphosphate</name>
        <dbReference type="ChEBI" id="CHEBI:128753"/>
    </ligand>
</feature>
<dbReference type="eggNOG" id="COG0761">
    <property type="taxonomic scope" value="Bacteria"/>
</dbReference>
<dbReference type="EC" id="1.17.7.4" evidence="5"/>
<feature type="binding site" evidence="5">
    <location>
        <position position="249"/>
    </location>
    <ligand>
        <name>(2E)-4-hydroxy-3-methylbut-2-enyl diphosphate</name>
        <dbReference type="ChEBI" id="CHEBI:128753"/>
    </ligand>
</feature>
<feature type="binding site" evidence="5">
    <location>
        <position position="45"/>
    </location>
    <ligand>
        <name>(2E)-4-hydroxy-3-methylbut-2-enyl diphosphate</name>
        <dbReference type="ChEBI" id="CHEBI:128753"/>
    </ligand>
</feature>
<comment type="pathway">
    <text evidence="5">Isoprenoid biosynthesis; dimethylallyl diphosphate biosynthesis; dimethylallyl diphosphate from (2E)-4-hydroxy-3-methylbutenyl diphosphate: step 1/1.</text>
</comment>
<proteinExistence type="inferred from homology"/>
<dbReference type="HAMAP" id="MF_00191">
    <property type="entry name" value="IspH"/>
    <property type="match status" value="1"/>
</dbReference>
<sequence>MVERVYLAKPRGFCAGVVMAIEAVEKAARELREEGELVVYHAIVHNDVVIQRLQDRHGVHFVEDLSEVDALREELAKAGRKLNETVVFSAHGIPPWLRTEAARRNLHQIDATCPLVTKVHSEAKRYAREGYWILLIGDSADHQEIKGTRGEAPENTILVAVHTHVGRDPRLADPRTVEVPDPEKVVVLTQTTLSVDDTLATIEILKRRFPRLVVPSRHDLCYATKNRQDAVKQIAPHVDLFLVLTSLASSNGMRLLELARSLVGRAERINTVHDIRPEWLQGVRRVGITSAASTPDDLVQEVVAYFRGLNPNLEVVEEGEWEDIEFREPKRLSPQEVLANVQ</sequence>
<dbReference type="Proteomes" id="UP000013026">
    <property type="component" value="Chromosome"/>
</dbReference>
<feature type="binding site" evidence="5">
    <location>
        <position position="249"/>
    </location>
    <ligand>
        <name>dimethylallyl diphosphate</name>
        <dbReference type="ChEBI" id="CHEBI:57623"/>
    </ligand>
</feature>
<dbReference type="InterPro" id="IPR003451">
    <property type="entry name" value="LytB/IspH"/>
</dbReference>
<name>D3PTQ6_MEIRD</name>
<dbReference type="OrthoDB" id="9777362at2"/>
<dbReference type="GO" id="GO:0046872">
    <property type="term" value="F:metal ion binding"/>
    <property type="evidence" value="ECO:0007669"/>
    <property type="project" value="UniProtKB-KW"/>
</dbReference>
<dbReference type="AlphaFoldDB" id="D3PTQ6"/>
<dbReference type="GO" id="GO:0051539">
    <property type="term" value="F:4 iron, 4 sulfur cluster binding"/>
    <property type="evidence" value="ECO:0007669"/>
    <property type="project" value="UniProtKB-UniRule"/>
</dbReference>
<dbReference type="KEGG" id="mre:K649_12110"/>
<feature type="binding site" evidence="5">
    <location>
        <position position="45"/>
    </location>
    <ligand>
        <name>isopentenyl diphosphate</name>
        <dbReference type="ChEBI" id="CHEBI:128769"/>
    </ligand>
</feature>
<reference evidence="7" key="2">
    <citation type="submission" date="2013-04" db="EMBL/GenBank/DDBJ databases">
        <title>Non-Hybrid, Finished Microbial Genome Assemblies from Long-Read SMRT Sequencing Data.</title>
        <authorList>
            <person name="Klammer A."/>
            <person name="Drake J."/>
            <person name="Heiner C."/>
            <person name="Clum A."/>
            <person name="Copeland A."/>
            <person name="Huddleston J."/>
            <person name="Eichler E."/>
            <person name="Turner S.W."/>
        </authorList>
    </citation>
    <scope>NUCLEOTIDE SEQUENCE</scope>
    <source>
        <strain evidence="7">DSM 1279</strain>
    </source>
</reference>
<comment type="pathway">
    <text evidence="5">Isoprenoid biosynthesis; isopentenyl diphosphate biosynthesis via DXP pathway; isopentenyl diphosphate from 1-deoxy-D-xylulose 5-phosphate: step 6/6.</text>
</comment>
<dbReference type="NCBIfam" id="TIGR00216">
    <property type="entry name" value="ispH_lytB"/>
    <property type="match status" value="1"/>
</dbReference>
<feature type="binding site" evidence="5">
    <location>
        <position position="250"/>
    </location>
    <ligand>
        <name>(2E)-4-hydroxy-3-methylbut-2-enyl diphosphate</name>
        <dbReference type="ChEBI" id="CHEBI:128753"/>
    </ligand>
</feature>
<comment type="function">
    <text evidence="5">Catalyzes the conversion of 1-hydroxy-2-methyl-2-(E)-butenyl 4-diphosphate (HMBPP) into a mixture of isopentenyl diphosphate (IPP) and dimethylallyl diphosphate (DMAPP). Acts in the terminal step of the DOXP/MEP pathway for isoprenoid precursor biosynthesis.</text>
</comment>
<gene>
    <name evidence="5" type="primary">ispH</name>
    <name evidence="6" type="ordered locus">Mrub_2085</name>
    <name evidence="7" type="ORF">K649_12110</name>
</gene>
<evidence type="ECO:0000256" key="2">
    <source>
        <dbReference type="ARBA" id="ARBA00022723"/>
    </source>
</evidence>
<evidence type="ECO:0000313" key="9">
    <source>
        <dbReference type="Proteomes" id="UP000013026"/>
    </source>
</evidence>
<dbReference type="PANTHER" id="PTHR30426:SF0">
    <property type="entry name" value="4-HYDROXY-3-METHYLBUT-2-ENYL DIPHOSPHATE REDUCTASE"/>
    <property type="match status" value="1"/>
</dbReference>
<feature type="binding site" evidence="5">
    <location>
        <position position="250"/>
    </location>
    <ligand>
        <name>dimethylallyl diphosphate</name>
        <dbReference type="ChEBI" id="CHEBI:57623"/>
    </ligand>
</feature>
<feature type="binding site" evidence="5">
    <location>
        <position position="249"/>
    </location>
    <ligand>
        <name>isopentenyl diphosphate</name>
        <dbReference type="ChEBI" id="CHEBI:128769"/>
    </ligand>
</feature>